<gene>
    <name evidence="2" type="ORF">C1I92_00720</name>
</gene>
<dbReference type="EMBL" id="POTW01000001">
    <property type="protein sequence ID" value="PZF86727.1"/>
    <property type="molecule type" value="Genomic_DNA"/>
</dbReference>
<dbReference type="GO" id="GO:0030655">
    <property type="term" value="P:beta-lactam antibiotic catabolic process"/>
    <property type="evidence" value="ECO:0007669"/>
    <property type="project" value="InterPro"/>
</dbReference>
<comment type="caution">
    <text evidence="2">The sequence shown here is derived from an EMBL/GenBank/DDBJ whole genome shotgun (WGS) entry which is preliminary data.</text>
</comment>
<dbReference type="PANTHER" id="PTHR35333:SF3">
    <property type="entry name" value="BETA-LACTAMASE-TYPE TRANSPEPTIDASE FOLD CONTAINING PROTEIN"/>
    <property type="match status" value="1"/>
</dbReference>
<dbReference type="GO" id="GO:0046677">
    <property type="term" value="P:response to antibiotic"/>
    <property type="evidence" value="ECO:0007669"/>
    <property type="project" value="InterPro"/>
</dbReference>
<dbReference type="InterPro" id="IPR012338">
    <property type="entry name" value="Beta-lactam/transpept-like"/>
</dbReference>
<dbReference type="InterPro" id="IPR045155">
    <property type="entry name" value="Beta-lactam_cat"/>
</dbReference>
<dbReference type="AlphaFoldDB" id="A0A2W2CEK5"/>
<dbReference type="GO" id="GO:0008800">
    <property type="term" value="F:beta-lactamase activity"/>
    <property type="evidence" value="ECO:0007669"/>
    <property type="project" value="InterPro"/>
</dbReference>
<protein>
    <submittedName>
        <fullName evidence="2">Serine hydrolase</fullName>
    </submittedName>
</protein>
<keyword evidence="2" id="KW-0378">Hydrolase</keyword>
<dbReference type="PANTHER" id="PTHR35333">
    <property type="entry name" value="BETA-LACTAMASE"/>
    <property type="match status" value="1"/>
</dbReference>
<proteinExistence type="predicted"/>
<organism evidence="2 3">
    <name type="scientific">Jiangella anatolica</name>
    <dbReference type="NCBI Taxonomy" id="2670374"/>
    <lineage>
        <taxon>Bacteria</taxon>
        <taxon>Bacillati</taxon>
        <taxon>Actinomycetota</taxon>
        <taxon>Actinomycetes</taxon>
        <taxon>Jiangellales</taxon>
        <taxon>Jiangellaceae</taxon>
        <taxon>Jiangella</taxon>
    </lineage>
</organism>
<reference evidence="2 3" key="1">
    <citation type="submission" date="2018-01" db="EMBL/GenBank/DDBJ databases">
        <title>Draft genome sequence of Jiangella sp. GTF31.</title>
        <authorList>
            <person name="Sahin N."/>
            <person name="Ay H."/>
            <person name="Saygin H."/>
        </authorList>
    </citation>
    <scope>NUCLEOTIDE SEQUENCE [LARGE SCALE GENOMIC DNA]</scope>
    <source>
        <strain evidence="2 3">GTF31</strain>
    </source>
</reference>
<evidence type="ECO:0000313" key="2">
    <source>
        <dbReference type="EMBL" id="PZF86727.1"/>
    </source>
</evidence>
<sequence>MTGTFHVAAERLDRPGSYGLRDGVVVPIASMYKVLLALEVAEAFDRGRLRPDAPCVVTPGEHTPGGAGLNRFAHPASVSLRDLLYLALAWSDNTASDVLLERVGLDAVNDRAARLGLDSVQVIGGCRLLLRRAGEDLGYPTEDAAVAADWTPRTDDADLRLDRTTRGSAADLARLAGLLARDRAASPAACRLVRDLMRRQVWTARFTRGFPKPDWVVTSKTGTLSPWRGEFGVLERADGAAVAVAVVVRQSAAATPADVVDRAVGAAARDAVREVLA</sequence>
<evidence type="ECO:0000313" key="3">
    <source>
        <dbReference type="Proteomes" id="UP000248764"/>
    </source>
</evidence>
<dbReference type="Proteomes" id="UP000248764">
    <property type="component" value="Unassembled WGS sequence"/>
</dbReference>
<keyword evidence="3" id="KW-1185">Reference proteome</keyword>
<feature type="domain" description="Beta-lactamase class A catalytic" evidence="1">
    <location>
        <begin position="9"/>
        <end position="247"/>
    </location>
</feature>
<dbReference type="InterPro" id="IPR000871">
    <property type="entry name" value="Beta-lactam_class-A"/>
</dbReference>
<evidence type="ECO:0000259" key="1">
    <source>
        <dbReference type="Pfam" id="PF13354"/>
    </source>
</evidence>
<dbReference type="Gene3D" id="3.40.710.10">
    <property type="entry name" value="DD-peptidase/beta-lactamase superfamily"/>
    <property type="match status" value="1"/>
</dbReference>
<name>A0A2W2CEK5_9ACTN</name>
<dbReference type="SUPFAM" id="SSF56601">
    <property type="entry name" value="beta-lactamase/transpeptidase-like"/>
    <property type="match status" value="1"/>
</dbReference>
<dbReference type="RefSeq" id="WP_111252726.1">
    <property type="nucleotide sequence ID" value="NZ_POTW01000001.1"/>
</dbReference>
<accession>A0A2W2CEK5</accession>
<dbReference type="Pfam" id="PF13354">
    <property type="entry name" value="Beta-lactamase2"/>
    <property type="match status" value="1"/>
</dbReference>